<accession>A0AAV4B9Q3</accession>
<evidence type="ECO:0000313" key="7">
    <source>
        <dbReference type="EMBL" id="GFO16250.1"/>
    </source>
</evidence>
<feature type="domain" description="RING-type" evidence="5">
    <location>
        <begin position="9"/>
        <end position="49"/>
    </location>
</feature>
<dbReference type="Gene3D" id="2.60.40.10">
    <property type="entry name" value="Immunoglobulins"/>
    <property type="match status" value="1"/>
</dbReference>
<protein>
    <submittedName>
        <fullName evidence="7">E3 ubiquitin-protein ligase midline-1-like</fullName>
    </submittedName>
</protein>
<dbReference type="Pfam" id="PF00097">
    <property type="entry name" value="zf-C3HC4"/>
    <property type="match status" value="1"/>
</dbReference>
<sequence length="764" mass="84290">MEVVQDLTCPICLEFYTYPIILPCSHVLCRRPCAENIFEINFIRCPVCRDNCYINGGISSLPRVIPLESIIEKVRAERKKRAGLKKSAIPEINLSLDSEISSGGETFRESVSSASTTCPETSTARNPVSLAVHFDGHEALNNPPVSHTASTENELLGDYQRIMHSLENPPTFCRTAGNNVSVSERIEGSSSCFDNSWTAQVYPSSANRGPQSPFCVTPTNEVTVDLAVESENVLSSPSTSPHHQNSSFTYSSHSWSTLSNESIVPVQRRVSNCHTTDSSQRRVTANVISSLTQVNNCEHVTRDGNTSFSSGDITLCGINESSESVEAIVLKYEIQDQLAKLSDVQCRLLLYLTSYRLNAEEVQNALGRNRAVVTSELDSLVAEIENQRSAMVEGVNAAEREVTEDVDDVTSATEKLLTATQRLVNFADQALSSPPEVLQQTGPAVLEKLTSSVKTCELCLETSQPALRAILSSNRFSVDFRHQRSALQCLTFLNVPRQPVLDLQKCSRGHDTVVLVLARPPLTDIIDSYHIRYCSEEQKYLVPRQPVLDLQKCSRGHDTVVLVLARPSPADIVDSYHIRYCSEEQKYLGIEESVTYKTNCTSNEDPNSARDTGTSHFCWRPPLTFTLIEHLCSSTVYYFRVCAMNGAGSSMYSDLVQCMTLSKEECVVPVPSILESLSAPAPNASAKIVCHAPSTVSPHQGVQHFLLFRPMGVSYVWNGAELQGGKEEHGVSELQSGREYQFVVLACNYRGEGQVSEKLSLMMV</sequence>
<dbReference type="AlphaFoldDB" id="A0AAV4B9Q3"/>
<keyword evidence="3" id="KW-0862">Zinc</keyword>
<keyword evidence="1" id="KW-0479">Metal-binding</keyword>
<evidence type="ECO:0000256" key="3">
    <source>
        <dbReference type="ARBA" id="ARBA00022833"/>
    </source>
</evidence>
<dbReference type="InterPro" id="IPR050617">
    <property type="entry name" value="E3_ligase_FN3/SPRY"/>
</dbReference>
<dbReference type="Gene3D" id="3.30.40.10">
    <property type="entry name" value="Zinc/RING finger domain, C3HC4 (zinc finger)"/>
    <property type="match status" value="1"/>
</dbReference>
<gene>
    <name evidence="7" type="ORF">PoB_004275500</name>
</gene>
<dbReference type="InterPro" id="IPR013783">
    <property type="entry name" value="Ig-like_fold"/>
</dbReference>
<dbReference type="PANTHER" id="PTHR24099:SF16">
    <property type="entry name" value="E3 UBIQUITIN-PROTEIN LIGASE MIDLINE-1-LIKE ISOFORM X1"/>
    <property type="match status" value="1"/>
</dbReference>
<dbReference type="GO" id="GO:0008270">
    <property type="term" value="F:zinc ion binding"/>
    <property type="evidence" value="ECO:0007669"/>
    <property type="project" value="UniProtKB-KW"/>
</dbReference>
<name>A0AAV4B9Q3_9GAST</name>
<evidence type="ECO:0000313" key="8">
    <source>
        <dbReference type="Proteomes" id="UP000735302"/>
    </source>
</evidence>
<evidence type="ECO:0000259" key="6">
    <source>
        <dbReference type="PROSITE" id="PS50853"/>
    </source>
</evidence>
<dbReference type="PROSITE" id="PS50853">
    <property type="entry name" value="FN3"/>
    <property type="match status" value="1"/>
</dbReference>
<feature type="domain" description="Fibronectin type-III" evidence="6">
    <location>
        <begin position="670"/>
        <end position="764"/>
    </location>
</feature>
<evidence type="ECO:0000259" key="5">
    <source>
        <dbReference type="PROSITE" id="PS50089"/>
    </source>
</evidence>
<organism evidence="7 8">
    <name type="scientific">Plakobranchus ocellatus</name>
    <dbReference type="NCBI Taxonomy" id="259542"/>
    <lineage>
        <taxon>Eukaryota</taxon>
        <taxon>Metazoa</taxon>
        <taxon>Spiralia</taxon>
        <taxon>Lophotrochozoa</taxon>
        <taxon>Mollusca</taxon>
        <taxon>Gastropoda</taxon>
        <taxon>Heterobranchia</taxon>
        <taxon>Euthyneura</taxon>
        <taxon>Panpulmonata</taxon>
        <taxon>Sacoglossa</taxon>
        <taxon>Placobranchoidea</taxon>
        <taxon>Plakobranchidae</taxon>
        <taxon>Plakobranchus</taxon>
    </lineage>
</organism>
<evidence type="ECO:0000256" key="2">
    <source>
        <dbReference type="ARBA" id="ARBA00022771"/>
    </source>
</evidence>
<dbReference type="EMBL" id="BLXT01004654">
    <property type="protein sequence ID" value="GFO16250.1"/>
    <property type="molecule type" value="Genomic_DNA"/>
</dbReference>
<dbReference type="SUPFAM" id="SSF57850">
    <property type="entry name" value="RING/U-box"/>
    <property type="match status" value="1"/>
</dbReference>
<dbReference type="InterPro" id="IPR018957">
    <property type="entry name" value="Znf_C3HC4_RING-type"/>
</dbReference>
<comment type="caution">
    <text evidence="7">The sequence shown here is derived from an EMBL/GenBank/DDBJ whole genome shotgun (WGS) entry which is preliminary data.</text>
</comment>
<keyword evidence="2 4" id="KW-0863">Zinc-finger</keyword>
<evidence type="ECO:0000256" key="4">
    <source>
        <dbReference type="PROSITE-ProRule" id="PRU00175"/>
    </source>
</evidence>
<dbReference type="SUPFAM" id="SSF49265">
    <property type="entry name" value="Fibronectin type III"/>
    <property type="match status" value="1"/>
</dbReference>
<dbReference type="InterPro" id="IPR001841">
    <property type="entry name" value="Znf_RING"/>
</dbReference>
<dbReference type="InterPro" id="IPR013083">
    <property type="entry name" value="Znf_RING/FYVE/PHD"/>
</dbReference>
<keyword evidence="8" id="KW-1185">Reference proteome</keyword>
<dbReference type="PANTHER" id="PTHR24099">
    <property type="entry name" value="E3 UBIQUITIN-PROTEIN LIGASE TRIM36-RELATED"/>
    <property type="match status" value="1"/>
</dbReference>
<dbReference type="InterPro" id="IPR036116">
    <property type="entry name" value="FN3_sf"/>
</dbReference>
<dbReference type="PROSITE" id="PS50089">
    <property type="entry name" value="ZF_RING_2"/>
    <property type="match status" value="1"/>
</dbReference>
<dbReference type="SMART" id="SM00184">
    <property type="entry name" value="RING"/>
    <property type="match status" value="1"/>
</dbReference>
<dbReference type="SMART" id="SM00060">
    <property type="entry name" value="FN3"/>
    <property type="match status" value="2"/>
</dbReference>
<reference evidence="7 8" key="1">
    <citation type="journal article" date="2021" name="Elife">
        <title>Chloroplast acquisition without the gene transfer in kleptoplastic sea slugs, Plakobranchus ocellatus.</title>
        <authorList>
            <person name="Maeda T."/>
            <person name="Takahashi S."/>
            <person name="Yoshida T."/>
            <person name="Shimamura S."/>
            <person name="Takaki Y."/>
            <person name="Nagai Y."/>
            <person name="Toyoda A."/>
            <person name="Suzuki Y."/>
            <person name="Arimoto A."/>
            <person name="Ishii H."/>
            <person name="Satoh N."/>
            <person name="Nishiyama T."/>
            <person name="Hasebe M."/>
            <person name="Maruyama T."/>
            <person name="Minagawa J."/>
            <person name="Obokata J."/>
            <person name="Shigenobu S."/>
        </authorList>
    </citation>
    <scope>NUCLEOTIDE SEQUENCE [LARGE SCALE GENOMIC DNA]</scope>
</reference>
<dbReference type="Proteomes" id="UP000735302">
    <property type="component" value="Unassembled WGS sequence"/>
</dbReference>
<proteinExistence type="predicted"/>
<evidence type="ECO:0000256" key="1">
    <source>
        <dbReference type="ARBA" id="ARBA00022723"/>
    </source>
</evidence>
<dbReference type="InterPro" id="IPR003961">
    <property type="entry name" value="FN3_dom"/>
</dbReference>